<evidence type="ECO:0000256" key="1">
    <source>
        <dbReference type="ARBA" id="ARBA00023015"/>
    </source>
</evidence>
<dbReference type="CDD" id="cd06170">
    <property type="entry name" value="LuxR_C_like"/>
    <property type="match status" value="1"/>
</dbReference>
<dbReference type="PANTHER" id="PTHR44688">
    <property type="entry name" value="DNA-BINDING TRANSCRIPTIONAL ACTIVATOR DEVR_DOSR"/>
    <property type="match status" value="1"/>
</dbReference>
<dbReference type="InterPro" id="IPR036388">
    <property type="entry name" value="WH-like_DNA-bd_sf"/>
</dbReference>
<evidence type="ECO:0000259" key="4">
    <source>
        <dbReference type="PROSITE" id="PS50043"/>
    </source>
</evidence>
<accession>A0ABY4WNZ8</accession>
<dbReference type="RefSeq" id="WP_251875527.1">
    <property type="nucleotide sequence ID" value="NZ_CP082275.1"/>
</dbReference>
<reference evidence="5" key="1">
    <citation type="submission" date="2021-08" db="EMBL/GenBank/DDBJ databases">
        <authorList>
            <person name="Sakaguchi M."/>
            <person name="Kikuchi T."/>
            <person name="Urbanczyk H."/>
        </authorList>
    </citation>
    <scope>NUCLEOTIDE SEQUENCE</scope>
    <source>
        <strain evidence="5">020920N</strain>
    </source>
</reference>
<dbReference type="SUPFAM" id="SSF46894">
    <property type="entry name" value="C-terminal effector domain of the bipartite response regulators"/>
    <property type="match status" value="1"/>
</dbReference>
<keyword evidence="3" id="KW-0804">Transcription</keyword>
<evidence type="ECO:0000313" key="6">
    <source>
        <dbReference type="Proteomes" id="UP001056255"/>
    </source>
</evidence>
<evidence type="ECO:0000256" key="2">
    <source>
        <dbReference type="ARBA" id="ARBA00023125"/>
    </source>
</evidence>
<dbReference type="PRINTS" id="PR00038">
    <property type="entry name" value="HTHLUXR"/>
</dbReference>
<proteinExistence type="predicted"/>
<dbReference type="Proteomes" id="UP001056255">
    <property type="component" value="Chromosome I"/>
</dbReference>
<keyword evidence="6" id="KW-1185">Reference proteome</keyword>
<dbReference type="SUPFAM" id="SSF55781">
    <property type="entry name" value="GAF domain-like"/>
    <property type="match status" value="1"/>
</dbReference>
<dbReference type="Gene3D" id="3.30.450.40">
    <property type="match status" value="1"/>
</dbReference>
<dbReference type="Gene3D" id="1.10.10.10">
    <property type="entry name" value="Winged helix-like DNA-binding domain superfamily/Winged helix DNA-binding domain"/>
    <property type="match status" value="1"/>
</dbReference>
<organism evidence="5 6">
    <name type="scientific">Grimontia kaedaensis</name>
    <dbReference type="NCBI Taxonomy" id="2872157"/>
    <lineage>
        <taxon>Bacteria</taxon>
        <taxon>Pseudomonadati</taxon>
        <taxon>Pseudomonadota</taxon>
        <taxon>Gammaproteobacteria</taxon>
        <taxon>Vibrionales</taxon>
        <taxon>Vibrionaceae</taxon>
        <taxon>Grimontia</taxon>
    </lineage>
</organism>
<keyword evidence="1" id="KW-0805">Transcription regulation</keyword>
<dbReference type="InterPro" id="IPR029016">
    <property type="entry name" value="GAF-like_dom_sf"/>
</dbReference>
<dbReference type="EMBL" id="CP082275">
    <property type="protein sequence ID" value="USH01313.1"/>
    <property type="molecule type" value="Genomic_DNA"/>
</dbReference>
<dbReference type="SMART" id="SM00421">
    <property type="entry name" value="HTH_LUXR"/>
    <property type="match status" value="1"/>
</dbReference>
<evidence type="ECO:0000313" key="5">
    <source>
        <dbReference type="EMBL" id="USH01313.1"/>
    </source>
</evidence>
<name>A0ABY4WNZ8_9GAMM</name>
<feature type="domain" description="HTH luxR-type" evidence="4">
    <location>
        <begin position="189"/>
        <end position="254"/>
    </location>
</feature>
<dbReference type="InterPro" id="IPR000792">
    <property type="entry name" value="Tscrpt_reg_LuxR_C"/>
</dbReference>
<gene>
    <name evidence="5" type="ORF">K6Q96_10280</name>
</gene>
<keyword evidence="2" id="KW-0238">DNA-binding</keyword>
<dbReference type="PROSITE" id="PS50043">
    <property type="entry name" value="HTH_LUXR_2"/>
    <property type="match status" value="1"/>
</dbReference>
<dbReference type="PANTHER" id="PTHR44688:SF16">
    <property type="entry name" value="DNA-BINDING TRANSCRIPTIONAL ACTIVATOR DEVR_DOSR"/>
    <property type="match status" value="1"/>
</dbReference>
<dbReference type="InterPro" id="IPR016032">
    <property type="entry name" value="Sig_transdc_resp-reg_C-effctor"/>
</dbReference>
<evidence type="ECO:0000256" key="3">
    <source>
        <dbReference type="ARBA" id="ARBA00023163"/>
    </source>
</evidence>
<protein>
    <submittedName>
        <fullName evidence="5">LuxR C-terminal-related transcriptional regulator</fullName>
    </submittedName>
</protein>
<dbReference type="Pfam" id="PF00196">
    <property type="entry name" value="GerE"/>
    <property type="match status" value="1"/>
</dbReference>
<sequence length="254" mass="28447">MLSYSDRKTLKRDLLDRRRKSLDGATQDAIAHLILELDDPGAMLNIATRYLGEHLKANRVDAGLSSRKERNYNPTNEYSDATGELPSMIGAQISNRHLSMQTIWKSNVPVPFHHVQSNPLLNGLHDALAEAEAVSMIAVSVKVPKKDLAVLCIDQCDGHRIWTPKETEHIYQFSNTSLAPLLNASRSSAVTKDCLITKAELQVVKLAAEGKSYSQIADKLHKSQRTIENQLRSARKKTGAQNQTDLVRRCIHWF</sequence>